<evidence type="ECO:0000313" key="3">
    <source>
        <dbReference type="Proteomes" id="UP001206983"/>
    </source>
</evidence>
<feature type="domain" description="Cupin type-2" evidence="1">
    <location>
        <begin position="33"/>
        <end position="92"/>
    </location>
</feature>
<dbReference type="AlphaFoldDB" id="A0AAE3HAG5"/>
<dbReference type="SUPFAM" id="SSF51182">
    <property type="entry name" value="RmlC-like cupins"/>
    <property type="match status" value="1"/>
</dbReference>
<evidence type="ECO:0000313" key="2">
    <source>
        <dbReference type="EMBL" id="MCQ6962996.1"/>
    </source>
</evidence>
<dbReference type="InterPro" id="IPR014710">
    <property type="entry name" value="RmlC-like_jellyroll"/>
</dbReference>
<dbReference type="PANTHER" id="PTHR40112">
    <property type="entry name" value="H2HPP ISOMERASE"/>
    <property type="match status" value="1"/>
</dbReference>
<dbReference type="Pfam" id="PF07883">
    <property type="entry name" value="Cupin_2"/>
    <property type="match status" value="1"/>
</dbReference>
<protein>
    <submittedName>
        <fullName evidence="2">Cupin</fullName>
    </submittedName>
</protein>
<name>A0AAE3HAG5_9EURY</name>
<accession>A0AAE3HAG5</accession>
<evidence type="ECO:0000259" key="1">
    <source>
        <dbReference type="Pfam" id="PF07883"/>
    </source>
</evidence>
<keyword evidence="3" id="KW-1185">Reference proteome</keyword>
<dbReference type="PANTHER" id="PTHR40112:SF1">
    <property type="entry name" value="H2HPP ISOMERASE"/>
    <property type="match status" value="1"/>
</dbReference>
<dbReference type="Proteomes" id="UP001206983">
    <property type="component" value="Unassembled WGS sequence"/>
</dbReference>
<proteinExistence type="predicted"/>
<dbReference type="PIRSF" id="PIRSF029883">
    <property type="entry name" value="KdgF"/>
    <property type="match status" value="1"/>
</dbReference>
<organism evidence="2 3">
    <name type="scientific">Methanolobus chelungpuianus</name>
    <dbReference type="NCBI Taxonomy" id="502115"/>
    <lineage>
        <taxon>Archaea</taxon>
        <taxon>Methanobacteriati</taxon>
        <taxon>Methanobacteriota</taxon>
        <taxon>Stenosarchaea group</taxon>
        <taxon>Methanomicrobia</taxon>
        <taxon>Methanosarcinales</taxon>
        <taxon>Methanosarcinaceae</taxon>
        <taxon>Methanolobus</taxon>
    </lineage>
</organism>
<dbReference type="InterPro" id="IPR025499">
    <property type="entry name" value="KdgF"/>
</dbReference>
<dbReference type="InterPro" id="IPR011051">
    <property type="entry name" value="RmlC_Cupin_sf"/>
</dbReference>
<dbReference type="InterPro" id="IPR052535">
    <property type="entry name" value="Bacilysin_H2HPP_isomerase"/>
</dbReference>
<sequence length="110" mass="12547">MFSRHDENSYIEVLPGIRMKTTVHGDRTLMTEFAMKKGSILPEHDHPHEQTGYLISGHICLSIGNETFEVNAGDSWNIPGKVPHSARIVEDSVAIEVFSPRREEYIQKRE</sequence>
<reference evidence="2 3" key="1">
    <citation type="journal article" date="2011" name="Appl. Environ. Microbiol.">
        <title>Methanogenic archaea isolated from Taiwan's Chelungpu fault.</title>
        <authorList>
            <person name="Wu S.Y."/>
            <person name="Lai M.C."/>
        </authorList>
    </citation>
    <scope>NUCLEOTIDE SEQUENCE [LARGE SCALE GENOMIC DNA]</scope>
    <source>
        <strain evidence="2 3">St545Mb</strain>
    </source>
</reference>
<comment type="caution">
    <text evidence="2">The sequence shown here is derived from an EMBL/GenBank/DDBJ whole genome shotgun (WGS) entry which is preliminary data.</text>
</comment>
<dbReference type="EMBL" id="JTEO01000004">
    <property type="protein sequence ID" value="MCQ6962996.1"/>
    <property type="molecule type" value="Genomic_DNA"/>
</dbReference>
<dbReference type="CDD" id="cd02238">
    <property type="entry name" value="cupin_KdgF"/>
    <property type="match status" value="1"/>
</dbReference>
<dbReference type="InterPro" id="IPR013096">
    <property type="entry name" value="Cupin_2"/>
</dbReference>
<dbReference type="RefSeq" id="WP_256622872.1">
    <property type="nucleotide sequence ID" value="NZ_JTEO01000004.1"/>
</dbReference>
<gene>
    <name evidence="2" type="ORF">PV02_08010</name>
</gene>
<dbReference type="Gene3D" id="2.60.120.10">
    <property type="entry name" value="Jelly Rolls"/>
    <property type="match status" value="1"/>
</dbReference>